<keyword evidence="2" id="KW-0808">Transferase</keyword>
<accession>A0A7X5U0S7</accession>
<keyword evidence="3" id="KW-1185">Reference proteome</keyword>
<proteinExistence type="predicted"/>
<feature type="domain" description="Sulphotransferase Stf0" evidence="1">
    <location>
        <begin position="43"/>
        <end position="254"/>
    </location>
</feature>
<sequence>MARYDAYLHRLKVTAAAKMIPAEDFADARYDETEETQTTDVMILLSTPRSGSTLLCELIRENHGYTAHEYFQPFQYMPLLADRWNCHSDGTIDGAAYIRALRRHRTHKNGWLGINLHGNHLPYFSSIERYLGDLRVHYVRLRREDQIAQAVSFEIAMQSRRWSNHFDSKAQAKYSFRRTLRMLEVIRNQNTVIQSFLAERRVPYRDLTYECLVARPEETLRSLPGIPPDHLLSVTPRLCRQANGQSEEWTRKFISDVLDDQFNADKDLGGLLQLRQRLKLRRLRVT</sequence>
<organism evidence="2 3">
    <name type="scientific">Mycolicibacterium fluoranthenivorans</name>
    <dbReference type="NCBI Taxonomy" id="258505"/>
    <lineage>
        <taxon>Bacteria</taxon>
        <taxon>Bacillati</taxon>
        <taxon>Actinomycetota</taxon>
        <taxon>Actinomycetes</taxon>
        <taxon>Mycobacteriales</taxon>
        <taxon>Mycobacteriaceae</taxon>
        <taxon>Mycolicibacterium</taxon>
    </lineage>
</organism>
<dbReference type="AlphaFoldDB" id="A0A7X5U0S7"/>
<dbReference type="Pfam" id="PF09037">
    <property type="entry name" value="Sulphotransf"/>
    <property type="match status" value="1"/>
</dbReference>
<dbReference type="InterPro" id="IPR024628">
    <property type="entry name" value="Sulfotransferase_Stf0_dom"/>
</dbReference>
<evidence type="ECO:0000259" key="1">
    <source>
        <dbReference type="Pfam" id="PF09037"/>
    </source>
</evidence>
<dbReference type="Gene3D" id="3.40.50.300">
    <property type="entry name" value="P-loop containing nucleotide triphosphate hydrolases"/>
    <property type="match status" value="1"/>
</dbReference>
<dbReference type="Proteomes" id="UP000547444">
    <property type="component" value="Unassembled WGS sequence"/>
</dbReference>
<dbReference type="RefSeq" id="WP_167159863.1">
    <property type="nucleotide sequence ID" value="NZ_JAANOW010000001.1"/>
</dbReference>
<dbReference type="InterPro" id="IPR027417">
    <property type="entry name" value="P-loop_NTPase"/>
</dbReference>
<evidence type="ECO:0000313" key="3">
    <source>
        <dbReference type="Proteomes" id="UP000547444"/>
    </source>
</evidence>
<dbReference type="GO" id="GO:0016740">
    <property type="term" value="F:transferase activity"/>
    <property type="evidence" value="ECO:0007669"/>
    <property type="project" value="UniProtKB-KW"/>
</dbReference>
<evidence type="ECO:0000313" key="2">
    <source>
        <dbReference type="EMBL" id="NIH96291.1"/>
    </source>
</evidence>
<reference evidence="2 3" key="1">
    <citation type="submission" date="2020-03" db="EMBL/GenBank/DDBJ databases">
        <title>Sequencing the genomes of 1000 actinobacteria strains.</title>
        <authorList>
            <person name="Klenk H.-P."/>
        </authorList>
    </citation>
    <scope>NUCLEOTIDE SEQUENCE [LARGE SCALE GENOMIC DNA]</scope>
    <source>
        <strain evidence="2 3">DSM 44556</strain>
    </source>
</reference>
<comment type="caution">
    <text evidence="2">The sequence shown here is derived from an EMBL/GenBank/DDBJ whole genome shotgun (WGS) entry which is preliminary data.</text>
</comment>
<dbReference type="EMBL" id="JAANOW010000001">
    <property type="protein sequence ID" value="NIH96291.1"/>
    <property type="molecule type" value="Genomic_DNA"/>
</dbReference>
<gene>
    <name evidence="2" type="ORF">FHU31_003247</name>
</gene>
<dbReference type="SUPFAM" id="SSF52540">
    <property type="entry name" value="P-loop containing nucleoside triphosphate hydrolases"/>
    <property type="match status" value="1"/>
</dbReference>
<name>A0A7X5U0S7_9MYCO</name>
<protein>
    <submittedName>
        <fullName evidence="2">LPS sulfotransferase NodH</fullName>
    </submittedName>
</protein>